<evidence type="ECO:0000313" key="1">
    <source>
        <dbReference type="EMBL" id="ULT97521.1"/>
    </source>
</evidence>
<reference evidence="1 2" key="1">
    <citation type="submission" date="2022-05" db="EMBL/GenBank/DDBJ databases">
        <title>Chromosome-level reference genomes for two strains of Caenorhabditis briggsae: an improved platform for comparative genomics.</title>
        <authorList>
            <person name="Stevens L."/>
            <person name="Andersen E.C."/>
        </authorList>
    </citation>
    <scope>NUCLEOTIDE SEQUENCE [LARGE SCALE GENOMIC DNA]</scope>
    <source>
        <strain evidence="1">QX1410_ONT</strain>
        <tissue evidence="1">Whole-organism</tissue>
    </source>
</reference>
<evidence type="ECO:0000313" key="2">
    <source>
        <dbReference type="Proteomes" id="UP000827892"/>
    </source>
</evidence>
<dbReference type="AlphaFoldDB" id="A0AAE9D6V3"/>
<dbReference type="EMBL" id="CP090894">
    <property type="protein sequence ID" value="ULT97521.1"/>
    <property type="molecule type" value="Genomic_DNA"/>
</dbReference>
<gene>
    <name evidence="1" type="ORF">L3Y34_005381</name>
</gene>
<protein>
    <submittedName>
        <fullName evidence="1">Uncharacterized protein</fullName>
    </submittedName>
</protein>
<organism evidence="1 2">
    <name type="scientific">Caenorhabditis briggsae</name>
    <dbReference type="NCBI Taxonomy" id="6238"/>
    <lineage>
        <taxon>Eukaryota</taxon>
        <taxon>Metazoa</taxon>
        <taxon>Ecdysozoa</taxon>
        <taxon>Nematoda</taxon>
        <taxon>Chromadorea</taxon>
        <taxon>Rhabditida</taxon>
        <taxon>Rhabditina</taxon>
        <taxon>Rhabditomorpha</taxon>
        <taxon>Rhabditoidea</taxon>
        <taxon>Rhabditidae</taxon>
        <taxon>Peloderinae</taxon>
        <taxon>Caenorhabditis</taxon>
    </lineage>
</organism>
<sequence length="145" mass="16430">MKKAAGVAKNQNFDYSDIEKFQTTVFAAKLQIIAIVNDQATPYFASPYNILIFQNCLNIFLLIKRLKEESHQSLSSRPNIANPPAEQWFRAKTREEQARRIFGVWDASSTAVDIQRKIDGQLATIHINQSGCYVSMCNEQLLAGF</sequence>
<dbReference type="Proteomes" id="UP000827892">
    <property type="component" value="Chromosome IV"/>
</dbReference>
<proteinExistence type="predicted"/>
<name>A0AAE9D6V3_CAEBR</name>
<accession>A0AAE9D6V3</accession>